<dbReference type="SUPFAM" id="SSF56112">
    <property type="entry name" value="Protein kinase-like (PK-like)"/>
    <property type="match status" value="1"/>
</dbReference>
<evidence type="ECO:0000313" key="13">
    <source>
        <dbReference type="Proteomes" id="UP001165083"/>
    </source>
</evidence>
<dbReference type="PANTHER" id="PTHR22967:SF57">
    <property type="entry name" value="AUXILIN, ISOFORM A-RELATED"/>
    <property type="match status" value="1"/>
</dbReference>
<keyword evidence="3" id="KW-0808">Transferase</keyword>
<feature type="compositionally biased region" description="Low complexity" evidence="10">
    <location>
        <begin position="321"/>
        <end position="330"/>
    </location>
</feature>
<name>A0A9W6UCH6_9STRA</name>
<evidence type="ECO:0000256" key="4">
    <source>
        <dbReference type="ARBA" id="ARBA00022741"/>
    </source>
</evidence>
<evidence type="ECO:0000256" key="3">
    <source>
        <dbReference type="ARBA" id="ARBA00022679"/>
    </source>
</evidence>
<dbReference type="GO" id="GO:0005524">
    <property type="term" value="F:ATP binding"/>
    <property type="evidence" value="ECO:0007669"/>
    <property type="project" value="UniProtKB-UniRule"/>
</dbReference>
<dbReference type="InterPro" id="IPR000719">
    <property type="entry name" value="Prot_kinase_dom"/>
</dbReference>
<evidence type="ECO:0000256" key="9">
    <source>
        <dbReference type="PROSITE-ProRule" id="PRU10141"/>
    </source>
</evidence>
<gene>
    <name evidence="12" type="ORF">Plil01_001298600</name>
</gene>
<accession>A0A9W6UCH6</accession>
<evidence type="ECO:0000256" key="10">
    <source>
        <dbReference type="SAM" id="MobiDB-lite"/>
    </source>
</evidence>
<feature type="compositionally biased region" description="Low complexity" evidence="10">
    <location>
        <begin position="362"/>
        <end position="373"/>
    </location>
</feature>
<evidence type="ECO:0000256" key="7">
    <source>
        <dbReference type="ARBA" id="ARBA00047899"/>
    </source>
</evidence>
<proteinExistence type="predicted"/>
<keyword evidence="5" id="KW-0418">Kinase</keyword>
<feature type="region of interest" description="Disordered" evidence="10">
    <location>
        <begin position="391"/>
        <end position="415"/>
    </location>
</feature>
<keyword evidence="2" id="KW-0723">Serine/threonine-protein kinase</keyword>
<dbReference type="PROSITE" id="PS00108">
    <property type="entry name" value="PROTEIN_KINASE_ST"/>
    <property type="match status" value="1"/>
</dbReference>
<feature type="compositionally biased region" description="Basic and acidic residues" evidence="10">
    <location>
        <begin position="331"/>
        <end position="340"/>
    </location>
</feature>
<feature type="compositionally biased region" description="Polar residues" evidence="10">
    <location>
        <begin position="393"/>
        <end position="405"/>
    </location>
</feature>
<feature type="compositionally biased region" description="Low complexity" evidence="10">
    <location>
        <begin position="518"/>
        <end position="538"/>
    </location>
</feature>
<organism evidence="12 13">
    <name type="scientific">Phytophthora lilii</name>
    <dbReference type="NCBI Taxonomy" id="2077276"/>
    <lineage>
        <taxon>Eukaryota</taxon>
        <taxon>Sar</taxon>
        <taxon>Stramenopiles</taxon>
        <taxon>Oomycota</taxon>
        <taxon>Peronosporomycetes</taxon>
        <taxon>Peronosporales</taxon>
        <taxon>Peronosporaceae</taxon>
        <taxon>Phytophthora</taxon>
    </lineage>
</organism>
<sequence length="555" mass="59729">MGNVQQQVGKRMVVGRHEVEAVQYLGEGGSSFIFLVKDVRAAPTAPPLVLKRLVAHNEQTADWIASEIRMHQRLSHPQVVQFVASQTSKARGDKSEVFILMEYCPGGHLQENMVKMGAKRFAQHELLRTFRSLCEPVAMLHAQNPPIAHRDLKLENFLLGKEGVYKLCDFGSCVEGPQSLATKADRMRESDNVSKRTTAMYRSPELADVEGTAMFGSGELTEAVDVWAMGCVLYSMAFFKSPFPLEGLRTDRYTIPSNSPYSPDVHAIIARMLTADVEKRATIEHIMDCIDEIICGRPLPPLPGASKKKKKEKAADEADKTTASAATSSSKKTEARKETVASKTPDASDLLNMDFNPTISDSKPPAAKAAAPSAFDTTWSAPSEGFADFASFPSPTSLGQSSGSNAFAPGPGKVDPFDLPPSPVKQQASAAAAPSASVFDFAPVPAAPAPTPAMAPPAAEVDPFAEIDAPPPALLYGGMPGQQRMGQPHMGQPHMGQPHMGQPQHMGQPHMGMGFQQPQQGFPGGFPMQQQQQMPQQMWGAGAPANPGYHSSNPF</sequence>
<comment type="caution">
    <text evidence="12">The sequence shown here is derived from an EMBL/GenBank/DDBJ whole genome shotgun (WGS) entry which is preliminary data.</text>
</comment>
<evidence type="ECO:0000256" key="2">
    <source>
        <dbReference type="ARBA" id="ARBA00022527"/>
    </source>
</evidence>
<evidence type="ECO:0000256" key="6">
    <source>
        <dbReference type="ARBA" id="ARBA00022840"/>
    </source>
</evidence>
<feature type="region of interest" description="Disordered" evidence="10">
    <location>
        <begin position="302"/>
        <end position="373"/>
    </location>
</feature>
<dbReference type="Pfam" id="PF00069">
    <property type="entry name" value="Pkinase"/>
    <property type="match status" value="1"/>
</dbReference>
<evidence type="ECO:0000256" key="5">
    <source>
        <dbReference type="ARBA" id="ARBA00022777"/>
    </source>
</evidence>
<evidence type="ECO:0000256" key="8">
    <source>
        <dbReference type="ARBA" id="ARBA00048679"/>
    </source>
</evidence>
<dbReference type="OrthoDB" id="2018507at2759"/>
<keyword evidence="4 9" id="KW-0547">Nucleotide-binding</keyword>
<dbReference type="PROSITE" id="PS00107">
    <property type="entry name" value="PROTEIN_KINASE_ATP"/>
    <property type="match status" value="1"/>
</dbReference>
<dbReference type="EC" id="2.7.11.1" evidence="1"/>
<dbReference type="PROSITE" id="PS50011">
    <property type="entry name" value="PROTEIN_KINASE_DOM"/>
    <property type="match status" value="1"/>
</dbReference>
<keyword evidence="13" id="KW-1185">Reference proteome</keyword>
<feature type="region of interest" description="Disordered" evidence="10">
    <location>
        <begin position="483"/>
        <end position="506"/>
    </location>
</feature>
<evidence type="ECO:0000259" key="11">
    <source>
        <dbReference type="PROSITE" id="PS50011"/>
    </source>
</evidence>
<reference evidence="12" key="1">
    <citation type="submission" date="2023-04" db="EMBL/GenBank/DDBJ databases">
        <title>Phytophthora lilii NBRC 32176.</title>
        <authorList>
            <person name="Ichikawa N."/>
            <person name="Sato H."/>
            <person name="Tonouchi N."/>
        </authorList>
    </citation>
    <scope>NUCLEOTIDE SEQUENCE</scope>
    <source>
        <strain evidence="12">NBRC 32176</strain>
    </source>
</reference>
<dbReference type="FunFam" id="1.10.510.10:FF:001005">
    <property type="entry name" value="NAK/BIKE protein kinase"/>
    <property type="match status" value="1"/>
</dbReference>
<dbReference type="InterPro" id="IPR017441">
    <property type="entry name" value="Protein_kinase_ATP_BS"/>
</dbReference>
<dbReference type="SMART" id="SM00220">
    <property type="entry name" value="S_TKc"/>
    <property type="match status" value="1"/>
</dbReference>
<dbReference type="GO" id="GO:0005737">
    <property type="term" value="C:cytoplasm"/>
    <property type="evidence" value="ECO:0007669"/>
    <property type="project" value="TreeGrafter"/>
</dbReference>
<feature type="domain" description="Protein kinase" evidence="11">
    <location>
        <begin position="19"/>
        <end position="294"/>
    </location>
</feature>
<evidence type="ECO:0000313" key="12">
    <source>
        <dbReference type="EMBL" id="GMF30450.1"/>
    </source>
</evidence>
<evidence type="ECO:0000256" key="1">
    <source>
        <dbReference type="ARBA" id="ARBA00012513"/>
    </source>
</evidence>
<comment type="catalytic activity">
    <reaction evidence="8">
        <text>L-seryl-[protein] + ATP = O-phospho-L-seryl-[protein] + ADP + H(+)</text>
        <dbReference type="Rhea" id="RHEA:17989"/>
        <dbReference type="Rhea" id="RHEA-COMP:9863"/>
        <dbReference type="Rhea" id="RHEA-COMP:11604"/>
        <dbReference type="ChEBI" id="CHEBI:15378"/>
        <dbReference type="ChEBI" id="CHEBI:29999"/>
        <dbReference type="ChEBI" id="CHEBI:30616"/>
        <dbReference type="ChEBI" id="CHEBI:83421"/>
        <dbReference type="ChEBI" id="CHEBI:456216"/>
        <dbReference type="EC" id="2.7.11.1"/>
    </reaction>
</comment>
<dbReference type="Proteomes" id="UP001165083">
    <property type="component" value="Unassembled WGS sequence"/>
</dbReference>
<keyword evidence="6 9" id="KW-0067">ATP-binding</keyword>
<dbReference type="PANTHER" id="PTHR22967">
    <property type="entry name" value="SERINE/THREONINE PROTEIN KINASE"/>
    <property type="match status" value="1"/>
</dbReference>
<dbReference type="InterPro" id="IPR008271">
    <property type="entry name" value="Ser/Thr_kinase_AS"/>
</dbReference>
<feature type="binding site" evidence="9">
    <location>
        <position position="51"/>
    </location>
    <ligand>
        <name>ATP</name>
        <dbReference type="ChEBI" id="CHEBI:30616"/>
    </ligand>
</feature>
<dbReference type="AlphaFoldDB" id="A0A9W6UCH6"/>
<feature type="region of interest" description="Disordered" evidence="10">
    <location>
        <begin position="518"/>
        <end position="555"/>
    </location>
</feature>
<protein>
    <recommendedName>
        <fullName evidence="1">non-specific serine/threonine protein kinase</fullName>
        <ecNumber evidence="1">2.7.11.1</ecNumber>
    </recommendedName>
</protein>
<dbReference type="GO" id="GO:0004674">
    <property type="term" value="F:protein serine/threonine kinase activity"/>
    <property type="evidence" value="ECO:0007669"/>
    <property type="project" value="UniProtKB-KW"/>
</dbReference>
<dbReference type="Gene3D" id="1.10.510.10">
    <property type="entry name" value="Transferase(Phosphotransferase) domain 1"/>
    <property type="match status" value="1"/>
</dbReference>
<dbReference type="InterPro" id="IPR011009">
    <property type="entry name" value="Kinase-like_dom_sf"/>
</dbReference>
<dbReference type="EMBL" id="BSXW01000838">
    <property type="protein sequence ID" value="GMF30450.1"/>
    <property type="molecule type" value="Genomic_DNA"/>
</dbReference>
<comment type="catalytic activity">
    <reaction evidence="7">
        <text>L-threonyl-[protein] + ATP = O-phospho-L-threonyl-[protein] + ADP + H(+)</text>
        <dbReference type="Rhea" id="RHEA:46608"/>
        <dbReference type="Rhea" id="RHEA-COMP:11060"/>
        <dbReference type="Rhea" id="RHEA-COMP:11605"/>
        <dbReference type="ChEBI" id="CHEBI:15378"/>
        <dbReference type="ChEBI" id="CHEBI:30013"/>
        <dbReference type="ChEBI" id="CHEBI:30616"/>
        <dbReference type="ChEBI" id="CHEBI:61977"/>
        <dbReference type="ChEBI" id="CHEBI:456216"/>
        <dbReference type="EC" id="2.7.11.1"/>
    </reaction>
</comment>